<evidence type="ECO:0000256" key="4">
    <source>
        <dbReference type="ARBA" id="ARBA00022747"/>
    </source>
</evidence>
<dbReference type="EMBL" id="JAGGKC010000049">
    <property type="protein sequence ID" value="MBP1920909.1"/>
    <property type="molecule type" value="Genomic_DNA"/>
</dbReference>
<evidence type="ECO:0000256" key="3">
    <source>
        <dbReference type="ARBA" id="ARBA00022691"/>
    </source>
</evidence>
<comment type="caution">
    <text evidence="10">The sequence shown here is derived from an EMBL/GenBank/DDBJ whole genome shotgun (WGS) entry which is preliminary data.</text>
</comment>
<keyword evidence="11" id="KW-1185">Reference proteome</keyword>
<evidence type="ECO:0000259" key="8">
    <source>
        <dbReference type="Pfam" id="PF07669"/>
    </source>
</evidence>
<dbReference type="Pfam" id="PF00145">
    <property type="entry name" value="DNA_methylase"/>
    <property type="match status" value="2"/>
</dbReference>
<dbReference type="InterPro" id="IPR031303">
    <property type="entry name" value="C5_meth_CS"/>
</dbReference>
<dbReference type="RefSeq" id="WP_209461059.1">
    <property type="nucleotide sequence ID" value="NZ_JAGGKC010000049.1"/>
</dbReference>
<comment type="similarity">
    <text evidence="5 6">Belongs to the class I-like SAM-binding methyltransferase superfamily. C5-methyltransferase family.</text>
</comment>
<dbReference type="InterPro" id="IPR018117">
    <property type="entry name" value="C5_DNA_meth_AS"/>
</dbReference>
<feature type="active site" evidence="5">
    <location>
        <position position="836"/>
    </location>
</feature>
<dbReference type="GO" id="GO:0008168">
    <property type="term" value="F:methyltransferase activity"/>
    <property type="evidence" value="ECO:0007669"/>
    <property type="project" value="UniProtKB-KW"/>
</dbReference>
<evidence type="ECO:0000256" key="2">
    <source>
        <dbReference type="ARBA" id="ARBA00022679"/>
    </source>
</evidence>
<protein>
    <recommendedName>
        <fullName evidence="7">Cytosine-specific methyltransferase</fullName>
        <ecNumber evidence="7">2.1.1.37</ecNumber>
    </recommendedName>
</protein>
<gene>
    <name evidence="10" type="ORF">J2Z34_003429</name>
</gene>
<name>A0ABS4G8Q2_9CLOT</name>
<keyword evidence="1 5" id="KW-0489">Methyltransferase</keyword>
<feature type="domain" description="Type II methyltransferase M.TaqI-like" evidence="8">
    <location>
        <begin position="97"/>
        <end position="273"/>
    </location>
</feature>
<evidence type="ECO:0000259" key="9">
    <source>
        <dbReference type="Pfam" id="PF12950"/>
    </source>
</evidence>
<dbReference type="GO" id="GO:0032259">
    <property type="term" value="P:methylation"/>
    <property type="evidence" value="ECO:0007669"/>
    <property type="project" value="UniProtKB-KW"/>
</dbReference>
<dbReference type="Pfam" id="PF12950">
    <property type="entry name" value="TaqI_C"/>
    <property type="match status" value="1"/>
</dbReference>
<dbReference type="Proteomes" id="UP001519271">
    <property type="component" value="Unassembled WGS sequence"/>
</dbReference>
<dbReference type="PROSITE" id="PS00095">
    <property type="entry name" value="C5_MTASE_2"/>
    <property type="match status" value="1"/>
</dbReference>
<keyword evidence="2 5" id="KW-0808">Transferase</keyword>
<dbReference type="InterPro" id="IPR002052">
    <property type="entry name" value="DNA_methylase_N6_adenine_CS"/>
</dbReference>
<dbReference type="SUPFAM" id="SSF53335">
    <property type="entry name" value="S-adenosyl-L-methionine-dependent methyltransferases"/>
    <property type="match status" value="3"/>
</dbReference>
<feature type="domain" description="TaqI-like C-terminal specificity" evidence="9">
    <location>
        <begin position="381"/>
        <end position="498"/>
    </location>
</feature>
<evidence type="ECO:0000256" key="1">
    <source>
        <dbReference type="ARBA" id="ARBA00022603"/>
    </source>
</evidence>
<dbReference type="PROSITE" id="PS00094">
    <property type="entry name" value="C5_MTASE_1"/>
    <property type="match status" value="1"/>
</dbReference>
<sequence>MEFDVRLFAKLEESSKNYEKSMDKLRRKQIGSYFTSLELTVKMMDELISEMSKEEIENIYKMRFLEPCVGTGNFVFAYILGCVKLGLTSEQVKELINNIYVCDINEEAIAIYRDNLTFFALEFFGIALSDDYYRSHIGGGLLFNVGDSKIRFISLKDVFGEEIAERRFDIVATNPPYKNLKAEHTHYIDENEKNNDKSKYYQISELAQKHFQYSTTGTLNLYKLFVEEIIENYLTDNGKCSLLIPSSILSDKTCSRLRNRMLFNYKIISIKTMGEDSSYVDAQQALCAILLKKGQSTDFINISKDYDKNPENTTNIHVDDLTNSNCENAIVVLTESEYRVLEAVNKFPKLKDITCIKNLRGELDLSIDKNYITSVESPYRLIRGRNIGLFQINRQNSFDYVSEDFIKKSPKGRYVKVHRIACQQIANQSKKKRVIFSYIKPNTVLGNSCNFIVVNENNLDIDLDWLIGVLNSSLINWLFKLTSSNNHINNYELDALPLPIYSKNKNEIRQLVKKYIEVGASEILDEIEELVCQAYEISSIDTTSGNIDANSGNYDKSIILKFYNEIKYILPNTQLSTIASLLEGNISIEEIIIQCGYSLTSFEEKVLTNLYNKYLDIKSNRVLNHTLFKLSDLDLEMIKPIPQGGNWKNIPQETISKSKRLERIKETGGRTTLYGRIDYKKPSYTITTYFNRPGNGTYVHPIHNRVITVREAARFQSFNDDYYFCGNKNQQLKQVGNAVPVLLAYQIAKNILGKTGCSRSLDLFCGAGGMTAGFKAGGINSILSTDIEESACMTLKVNNPEIPILCGDITNPLTKSQIVQTALENEADIICGGPPCQGFSMAGFRQVDDPRNQLFRDFADIVSKVKPKIIVFENVEGLLTFQNGETYRNIIQLFSELGYNANGRTLFAHHFGVPQKRKRVILICTRKDLSFSPDELFPEPPTISEELQITAYDTISDLENIGFGHEAVYKNIAISKYVQLLRDQISHIDYFTSISQAIFNDMADIHFKATQLRLF</sequence>
<comment type="catalytic activity">
    <reaction evidence="7">
        <text>a 2'-deoxycytidine in DNA + S-adenosyl-L-methionine = a 5-methyl-2'-deoxycytidine in DNA + S-adenosyl-L-homocysteine + H(+)</text>
        <dbReference type="Rhea" id="RHEA:13681"/>
        <dbReference type="Rhea" id="RHEA-COMP:11369"/>
        <dbReference type="Rhea" id="RHEA-COMP:11370"/>
        <dbReference type="ChEBI" id="CHEBI:15378"/>
        <dbReference type="ChEBI" id="CHEBI:57856"/>
        <dbReference type="ChEBI" id="CHEBI:59789"/>
        <dbReference type="ChEBI" id="CHEBI:85452"/>
        <dbReference type="ChEBI" id="CHEBI:85454"/>
        <dbReference type="EC" id="2.1.1.37"/>
    </reaction>
</comment>
<dbReference type="InterPro" id="IPR029063">
    <property type="entry name" value="SAM-dependent_MTases_sf"/>
</dbReference>
<keyword evidence="4" id="KW-0680">Restriction system</keyword>
<dbReference type="InterPro" id="IPR001525">
    <property type="entry name" value="C5_MeTfrase"/>
</dbReference>
<accession>A0ABS4G8Q2</accession>
<dbReference type="Pfam" id="PF07669">
    <property type="entry name" value="Eco57I"/>
    <property type="match status" value="1"/>
</dbReference>
<evidence type="ECO:0000256" key="5">
    <source>
        <dbReference type="PROSITE-ProRule" id="PRU01016"/>
    </source>
</evidence>
<dbReference type="PRINTS" id="PR00105">
    <property type="entry name" value="C5METTRFRASE"/>
</dbReference>
<keyword evidence="3 5" id="KW-0949">S-adenosyl-L-methionine</keyword>
<evidence type="ECO:0000256" key="7">
    <source>
        <dbReference type="RuleBase" id="RU000417"/>
    </source>
</evidence>
<dbReference type="Gene3D" id="3.40.50.150">
    <property type="entry name" value="Vaccinia Virus protein VP39"/>
    <property type="match status" value="2"/>
</dbReference>
<reference evidence="10 11" key="1">
    <citation type="submission" date="2021-03" db="EMBL/GenBank/DDBJ databases">
        <title>Genomic Encyclopedia of Type Strains, Phase IV (KMG-IV): sequencing the most valuable type-strain genomes for metagenomic binning, comparative biology and taxonomic classification.</title>
        <authorList>
            <person name="Goeker M."/>
        </authorList>
    </citation>
    <scope>NUCLEOTIDE SEQUENCE [LARGE SCALE GENOMIC DNA]</scope>
    <source>
        <strain evidence="10 11">DSM 6139</strain>
    </source>
</reference>
<evidence type="ECO:0000256" key="6">
    <source>
        <dbReference type="RuleBase" id="RU000416"/>
    </source>
</evidence>
<dbReference type="PANTHER" id="PTHR10629">
    <property type="entry name" value="CYTOSINE-SPECIFIC METHYLTRANSFERASE"/>
    <property type="match status" value="1"/>
</dbReference>
<evidence type="ECO:0000313" key="11">
    <source>
        <dbReference type="Proteomes" id="UP001519271"/>
    </source>
</evidence>
<dbReference type="InterPro" id="IPR025931">
    <property type="entry name" value="TaqI_C"/>
</dbReference>
<dbReference type="EC" id="2.1.1.37" evidence="7"/>
<dbReference type="InterPro" id="IPR011639">
    <property type="entry name" value="MethylTrfase_TaqI-like_dom"/>
</dbReference>
<dbReference type="NCBIfam" id="TIGR00675">
    <property type="entry name" value="dcm"/>
    <property type="match status" value="1"/>
</dbReference>
<dbReference type="PROSITE" id="PS00092">
    <property type="entry name" value="N6_MTASE"/>
    <property type="match status" value="1"/>
</dbReference>
<proteinExistence type="inferred from homology"/>
<evidence type="ECO:0000313" key="10">
    <source>
        <dbReference type="EMBL" id="MBP1920909.1"/>
    </source>
</evidence>
<dbReference type="PROSITE" id="PS51679">
    <property type="entry name" value="SAM_MT_C5"/>
    <property type="match status" value="1"/>
</dbReference>
<dbReference type="NCBIfam" id="TIGR02987">
    <property type="entry name" value="met_A_Alw26"/>
    <property type="match status" value="1"/>
</dbReference>
<dbReference type="PANTHER" id="PTHR10629:SF52">
    <property type="entry name" value="DNA (CYTOSINE-5)-METHYLTRANSFERASE 1"/>
    <property type="match status" value="1"/>
</dbReference>
<dbReference type="Gene3D" id="3.90.120.10">
    <property type="entry name" value="DNA Methylase, subunit A, domain 2"/>
    <property type="match status" value="1"/>
</dbReference>
<organism evidence="10 11">
    <name type="scientific">Youngiibacter multivorans</name>
    <dbReference type="NCBI Taxonomy" id="937251"/>
    <lineage>
        <taxon>Bacteria</taxon>
        <taxon>Bacillati</taxon>
        <taxon>Bacillota</taxon>
        <taxon>Clostridia</taxon>
        <taxon>Eubacteriales</taxon>
        <taxon>Clostridiaceae</taxon>
        <taxon>Youngiibacter</taxon>
    </lineage>
</organism>
<dbReference type="InterPro" id="IPR014329">
    <property type="entry name" value="M6_adenine_DNA_mtrans_Alw26I"/>
</dbReference>
<dbReference type="InterPro" id="IPR050390">
    <property type="entry name" value="C5-Methyltransferase"/>
</dbReference>